<dbReference type="SFLD" id="SFLDG00301">
    <property type="entry name" value="RuBisCO-like_proteins"/>
    <property type="match status" value="1"/>
</dbReference>
<feature type="site" description="Transition state stabilizer" evidence="6">
    <location>
        <position position="305"/>
    </location>
</feature>
<feature type="active site" description="Proton acceptor" evidence="6">
    <location>
        <position position="266"/>
    </location>
</feature>
<dbReference type="InterPro" id="IPR036422">
    <property type="entry name" value="RuBisCO_lsu_N_sf"/>
</dbReference>
<dbReference type="HAMAP" id="MF_01133">
    <property type="entry name" value="RuBisCO_L_type3"/>
    <property type="match status" value="1"/>
</dbReference>
<comment type="similarity">
    <text evidence="6">Belongs to the RuBisCO large chain family. Type III subfamily.</text>
</comment>
<feature type="modified residue" description="N6-carboxylysine" evidence="6">
    <location>
        <position position="174"/>
    </location>
</feature>
<protein>
    <recommendedName>
        <fullName evidence="6">Ribulose bisphosphate carboxylase</fullName>
        <shortName evidence="6">RuBisCO</shortName>
        <ecNumber evidence="6">4.1.1.39</ecNumber>
    </recommendedName>
</protein>
<dbReference type="InterPro" id="IPR000685">
    <property type="entry name" value="RuBisCO_lsu_C"/>
</dbReference>
<dbReference type="SUPFAM" id="SSF54966">
    <property type="entry name" value="RuBisCO, large subunit, small (N-terminal) domain"/>
    <property type="match status" value="1"/>
</dbReference>
<dbReference type="EMBL" id="LR131753">
    <property type="protein sequence ID" value="VDS11141.1"/>
    <property type="molecule type" value="Genomic_DNA"/>
</dbReference>
<organism evidence="9">
    <name type="scientific">uncultured Candidatus Woesearchaeota archaeon</name>
    <dbReference type="NCBI Taxonomy" id="2014372"/>
    <lineage>
        <taxon>Archaea</taxon>
        <taxon>Candidatus Woesearchaeota</taxon>
        <taxon>environmental samples</taxon>
    </lineage>
</organism>
<keyword evidence="2 6" id="KW-0460">Magnesium</keyword>
<dbReference type="Gene3D" id="3.20.20.110">
    <property type="entry name" value="Ribulose bisphosphate carboxylase, large subunit, C-terminal domain"/>
    <property type="match status" value="1"/>
</dbReference>
<keyword evidence="4 6" id="KW-0456">Lyase</keyword>
<feature type="domain" description="Ribulose bisphosphate carboxylase large subunit C-terminal" evidence="7">
    <location>
        <begin position="127"/>
        <end position="418"/>
    </location>
</feature>
<dbReference type="GO" id="GO:0016491">
    <property type="term" value="F:oxidoreductase activity"/>
    <property type="evidence" value="ECO:0007669"/>
    <property type="project" value="UniProtKB-KW"/>
</dbReference>
<dbReference type="Pfam" id="PF00016">
    <property type="entry name" value="RuBisCO_large"/>
    <property type="match status" value="1"/>
</dbReference>
<feature type="active site" description="Proton acceptor" evidence="6">
    <location>
        <position position="148"/>
    </location>
</feature>
<dbReference type="GO" id="GO:0000287">
    <property type="term" value="F:magnesium ion binding"/>
    <property type="evidence" value="ECO:0007669"/>
    <property type="project" value="UniProtKB-UniRule"/>
</dbReference>
<comment type="miscellaneous">
    <text evidence="6">Because the Archaea possessing a type III RuBisCO are all anaerobic, it is most likely that only the carboxylase activity of RuBisCO, and not the competitive oxygenase activity (by which RuBP reacts with O(2) to form one molecule of 3-phosphoglycerate and one molecule of 2-phosphoglycolate), is biologically relevant in these strains.</text>
</comment>
<keyword evidence="1 6" id="KW-0479">Metal-binding</keyword>
<feature type="binding site" description="via carbamate group" evidence="6">
    <location>
        <position position="174"/>
    </location>
    <ligand>
        <name>Mg(2+)</name>
        <dbReference type="ChEBI" id="CHEBI:18420"/>
    </ligand>
</feature>
<dbReference type="SUPFAM" id="SSF51649">
    <property type="entry name" value="RuBisCo, C-terminal domain"/>
    <property type="match status" value="1"/>
</dbReference>
<feature type="binding site" evidence="6">
    <location>
        <position position="177"/>
    </location>
    <ligand>
        <name>Mg(2+)</name>
        <dbReference type="ChEBI" id="CHEBI:18420"/>
    </ligand>
</feature>
<dbReference type="EC" id="4.1.1.39" evidence="6"/>
<gene>
    <name evidence="6 9" type="primary">rbcL</name>
</gene>
<evidence type="ECO:0000313" key="9">
    <source>
        <dbReference type="EMBL" id="VDS11141.1"/>
    </source>
</evidence>
<dbReference type="GO" id="GO:0006196">
    <property type="term" value="P:AMP catabolic process"/>
    <property type="evidence" value="ECO:0007669"/>
    <property type="project" value="UniProtKB-UniRule"/>
</dbReference>
<dbReference type="PANTHER" id="PTHR42704">
    <property type="entry name" value="RIBULOSE BISPHOSPHATE CARBOXYLASE"/>
    <property type="match status" value="1"/>
</dbReference>
<dbReference type="GO" id="GO:0016984">
    <property type="term" value="F:ribulose-bisphosphate carboxylase activity"/>
    <property type="evidence" value="ECO:0007669"/>
    <property type="project" value="UniProtKB-UniRule"/>
</dbReference>
<dbReference type="NCBIfam" id="TIGR03326">
    <property type="entry name" value="rubisco_III"/>
    <property type="match status" value="1"/>
</dbReference>
<feature type="binding site" evidence="6">
    <location>
        <position position="150"/>
    </location>
    <ligand>
        <name>substrate</name>
    </ligand>
</feature>
<accession>A0A447IUH9</accession>
<comment type="subunit">
    <text evidence="6">Homodimer or homodecamer. In contrast to form I RuBisCO, the form III RuBisCO is composed solely of large subunits.</text>
</comment>
<dbReference type="Pfam" id="PF02788">
    <property type="entry name" value="RuBisCO_large_N"/>
    <property type="match status" value="1"/>
</dbReference>
<reference evidence="9" key="1">
    <citation type="submission" date="2018-12" db="EMBL/GenBank/DDBJ databases">
        <authorList>
            <person name="Jaffe A."/>
        </authorList>
    </citation>
    <scope>NUCLEOTIDE SEQUENCE</scope>
</reference>
<name>A0A447IUH9_9ARCH</name>
<feature type="binding site" evidence="6">
    <location>
        <begin position="369"/>
        <end position="372"/>
    </location>
    <ligand>
        <name>substrate</name>
    </ligand>
</feature>
<dbReference type="Gene3D" id="3.30.70.150">
    <property type="entry name" value="RuBisCO large subunit, N-terminal domain"/>
    <property type="match status" value="1"/>
</dbReference>
<feature type="binding site" evidence="6">
    <location>
        <position position="299"/>
    </location>
    <ligand>
        <name>substrate</name>
    </ligand>
</feature>
<dbReference type="InterPro" id="IPR033966">
    <property type="entry name" value="RuBisCO"/>
</dbReference>
<keyword evidence="5 6" id="KW-0120">Carbon dioxide fixation</keyword>
<proteinExistence type="inferred from homology"/>
<dbReference type="NCBIfam" id="NF003252">
    <property type="entry name" value="PRK04208.1"/>
    <property type="match status" value="1"/>
</dbReference>
<evidence type="ECO:0000256" key="4">
    <source>
        <dbReference type="ARBA" id="ARBA00023239"/>
    </source>
</evidence>
<dbReference type="InterPro" id="IPR017443">
    <property type="entry name" value="RuBisCO_lsu_fd_N"/>
</dbReference>
<sequence>MKYEDFLDTGYRPGRDDIICLFRIIPAAGFTFEETAARIASESSNGTWAELDVPQHVRKLSAVAFELKPPYAKIAYPLGLFELGSIPQALSSIAGNIFGMKAARSVRLEDISWPKAYLRSFRGPQFGIPGVRKLLGIPRRPILASVPKPKVGLTTREFSAMAAAAWRGGVDLLKDDENLTDQAFNRFERRLDACMKLRRTIERETGERKSYLLNITAETQEMLRRARLAAKLGNEYVMVDILTAGWAAVQTVREECEKLGLAIHAHRAFHAAIDRNPAQGMSMKILAEIARIQGCDQVHIGGLGKLAGDRREVRGIWEKVALQSVGESKEVLAQDWAGMKPLLGTCSGGLHPGIISRLVRLLSADIVIQAGGGIHGHPRGTEAGARAMRAALDAIADGHRVEDAARVHPELADALAFWGHGTPK</sequence>
<comment type="function">
    <text evidence="6">Catalyzes the addition of molecular CO(2) and H(2)O to ribulose 1,5-bisphosphate (RuBP), generating two molecules of 3-phosphoglycerate (3-PGA). Functions in an archaeal AMP degradation pathway, together with AMP phosphorylase and R15P isomerase.</text>
</comment>
<comment type="catalytic activity">
    <reaction evidence="6">
        <text>D-ribulose 1,5-bisphosphate + O2 = 2-phosphoglycolate + (2R)-3-phosphoglycerate + 2 H(+)</text>
        <dbReference type="Rhea" id="RHEA:36631"/>
        <dbReference type="ChEBI" id="CHEBI:15378"/>
        <dbReference type="ChEBI" id="CHEBI:15379"/>
        <dbReference type="ChEBI" id="CHEBI:57870"/>
        <dbReference type="ChEBI" id="CHEBI:58033"/>
        <dbReference type="ChEBI" id="CHEBI:58272"/>
    </reaction>
</comment>
<comment type="catalytic activity">
    <reaction evidence="6">
        <text>2 (2R)-3-phosphoglycerate + 2 H(+) = D-ribulose 1,5-bisphosphate + CO2 + H2O</text>
        <dbReference type="Rhea" id="RHEA:23124"/>
        <dbReference type="ChEBI" id="CHEBI:15377"/>
        <dbReference type="ChEBI" id="CHEBI:15378"/>
        <dbReference type="ChEBI" id="CHEBI:16526"/>
        <dbReference type="ChEBI" id="CHEBI:57870"/>
        <dbReference type="ChEBI" id="CHEBI:58272"/>
        <dbReference type="EC" id="4.1.1.39"/>
    </reaction>
</comment>
<evidence type="ECO:0000256" key="2">
    <source>
        <dbReference type="ARBA" id="ARBA00022842"/>
    </source>
</evidence>
<feature type="binding site" evidence="6">
    <location>
        <position position="267"/>
    </location>
    <ligand>
        <name>substrate</name>
    </ligand>
</feature>
<comment type="cofactor">
    <cofactor evidence="6">
        <name>Mg(2+)</name>
        <dbReference type="ChEBI" id="CHEBI:18420"/>
    </cofactor>
    <text evidence="6">Binds 1 Mg(2+) ion per subunit.</text>
</comment>
<evidence type="ECO:0000256" key="1">
    <source>
        <dbReference type="ARBA" id="ARBA00022723"/>
    </source>
</evidence>
<evidence type="ECO:0000256" key="3">
    <source>
        <dbReference type="ARBA" id="ARBA00023002"/>
    </source>
</evidence>
<dbReference type="InterPro" id="IPR036376">
    <property type="entry name" value="RuBisCO_lsu_C_sf"/>
</dbReference>
<dbReference type="PANTHER" id="PTHR42704:SF17">
    <property type="entry name" value="RIBULOSE BISPHOSPHATE CARBOXYLASE LARGE CHAIN"/>
    <property type="match status" value="1"/>
</dbReference>
<evidence type="ECO:0000256" key="6">
    <source>
        <dbReference type="HAMAP-Rule" id="MF_01133"/>
    </source>
</evidence>
<evidence type="ECO:0000259" key="8">
    <source>
        <dbReference type="Pfam" id="PF02788"/>
    </source>
</evidence>
<dbReference type="GO" id="GO:0015977">
    <property type="term" value="P:carbon fixation"/>
    <property type="evidence" value="ECO:0007669"/>
    <property type="project" value="UniProtKB-KW"/>
</dbReference>
<feature type="binding site" evidence="6">
    <location>
        <position position="176"/>
    </location>
    <ligand>
        <name>Mg(2+)</name>
        <dbReference type="ChEBI" id="CHEBI:18420"/>
    </ligand>
</feature>
<feature type="binding site" evidence="6">
    <location>
        <begin position="347"/>
        <end position="349"/>
    </location>
    <ligand>
        <name>substrate</name>
    </ligand>
</feature>
<keyword evidence="3 6" id="KW-0560">Oxidoreductase</keyword>
<dbReference type="SFLD" id="SFLDS00014">
    <property type="entry name" value="RuBisCO"/>
    <property type="match status" value="1"/>
</dbReference>
<evidence type="ECO:0000259" key="7">
    <source>
        <dbReference type="Pfam" id="PF00016"/>
    </source>
</evidence>
<dbReference type="AlphaFoldDB" id="A0A447IUH9"/>
<evidence type="ECO:0000256" key="5">
    <source>
        <dbReference type="ARBA" id="ARBA00023300"/>
    </source>
</evidence>
<dbReference type="InterPro" id="IPR017712">
    <property type="entry name" value="RuBisCO_III"/>
</dbReference>
<feature type="domain" description="Ribulose bisphosphate carboxylase large subunit ferrodoxin-like N-terminal" evidence="8">
    <location>
        <begin position="5"/>
        <end position="117"/>
    </location>
</feature>